<dbReference type="CDD" id="cd02440">
    <property type="entry name" value="AdoMet_MTases"/>
    <property type="match status" value="1"/>
</dbReference>
<comment type="caution">
    <text evidence="3">The sequence shown here is derived from an EMBL/GenBank/DDBJ whole genome shotgun (WGS) entry which is preliminary data.</text>
</comment>
<organism evidence="3 4">
    <name type="scientific">Brevundimonas lenta</name>
    <dbReference type="NCBI Taxonomy" id="424796"/>
    <lineage>
        <taxon>Bacteria</taxon>
        <taxon>Pseudomonadati</taxon>
        <taxon>Pseudomonadota</taxon>
        <taxon>Alphaproteobacteria</taxon>
        <taxon>Caulobacterales</taxon>
        <taxon>Caulobacteraceae</taxon>
        <taxon>Brevundimonas</taxon>
    </lineage>
</organism>
<feature type="domain" description="Methyltransferase" evidence="2">
    <location>
        <begin position="45"/>
        <end position="141"/>
    </location>
</feature>
<evidence type="ECO:0000259" key="2">
    <source>
        <dbReference type="Pfam" id="PF13649"/>
    </source>
</evidence>
<protein>
    <submittedName>
        <fullName evidence="3">SAM-dependent methyltransferase</fullName>
    </submittedName>
</protein>
<gene>
    <name evidence="3" type="ORF">GGR12_001647</name>
</gene>
<dbReference type="AlphaFoldDB" id="A0A7W6JD04"/>
<dbReference type="Pfam" id="PF13649">
    <property type="entry name" value="Methyltransf_25"/>
    <property type="match status" value="1"/>
</dbReference>
<dbReference type="InterPro" id="IPR029063">
    <property type="entry name" value="SAM-dependent_MTases_sf"/>
</dbReference>
<dbReference type="Proteomes" id="UP000529946">
    <property type="component" value="Unassembled WGS sequence"/>
</dbReference>
<dbReference type="GO" id="GO:0032259">
    <property type="term" value="P:methylation"/>
    <property type="evidence" value="ECO:0007669"/>
    <property type="project" value="UniProtKB-KW"/>
</dbReference>
<keyword evidence="3" id="KW-0489">Methyltransferase</keyword>
<dbReference type="Gene3D" id="3.40.50.150">
    <property type="entry name" value="Vaccinia Virus protein VP39"/>
    <property type="match status" value="1"/>
</dbReference>
<evidence type="ECO:0000313" key="4">
    <source>
        <dbReference type="Proteomes" id="UP000529946"/>
    </source>
</evidence>
<dbReference type="SUPFAM" id="SSF53335">
    <property type="entry name" value="S-adenosyl-L-methionine-dependent methyltransferases"/>
    <property type="match status" value="1"/>
</dbReference>
<keyword evidence="4" id="KW-1185">Reference proteome</keyword>
<dbReference type="EMBL" id="JACIDM010000002">
    <property type="protein sequence ID" value="MBB4082781.1"/>
    <property type="molecule type" value="Genomic_DNA"/>
</dbReference>
<reference evidence="3 4" key="1">
    <citation type="submission" date="2020-08" db="EMBL/GenBank/DDBJ databases">
        <title>Genomic Encyclopedia of Type Strains, Phase IV (KMG-IV): sequencing the most valuable type-strain genomes for metagenomic binning, comparative biology and taxonomic classification.</title>
        <authorList>
            <person name="Goeker M."/>
        </authorList>
    </citation>
    <scope>NUCLEOTIDE SEQUENCE [LARGE SCALE GENOMIC DNA]</scope>
    <source>
        <strain evidence="3 4">DSM 23960</strain>
    </source>
</reference>
<keyword evidence="1 3" id="KW-0808">Transferase</keyword>
<name>A0A7W6JD04_9CAUL</name>
<accession>A0A7W6JD04</accession>
<evidence type="ECO:0000256" key="1">
    <source>
        <dbReference type="ARBA" id="ARBA00022679"/>
    </source>
</evidence>
<sequence>MAEERNYLLGTHDAEVERLGLQHRVWRPRVLDAWRRAGITVGSTVVDAGAGPGWASVDLAEIVGPDGRVHALERSARFVDVLDARAGQRGLDNIETHVADLVTDPLGVTGADAFWIRWVLAFVSDPAAVLAKLRDTLRPGGVAVIHEYLHYNTFAILPDSPAIEEFKRFVVDDWRASGGEPDIARALPALLPAAGFRIRSMQPIVDTVRKGDLVWQWPSTWGRNYPKFLVEAGKVDQAWADQVVSEFDAAEADPNAVMITPMVLEIIAERVD</sequence>
<dbReference type="GO" id="GO:0008168">
    <property type="term" value="F:methyltransferase activity"/>
    <property type="evidence" value="ECO:0007669"/>
    <property type="project" value="UniProtKB-KW"/>
</dbReference>
<dbReference type="PANTHER" id="PTHR43861">
    <property type="entry name" value="TRANS-ACONITATE 2-METHYLTRANSFERASE-RELATED"/>
    <property type="match status" value="1"/>
</dbReference>
<dbReference type="RefSeq" id="WP_183203943.1">
    <property type="nucleotide sequence ID" value="NZ_BAAAER010000001.1"/>
</dbReference>
<dbReference type="InterPro" id="IPR041698">
    <property type="entry name" value="Methyltransf_25"/>
</dbReference>
<evidence type="ECO:0000313" key="3">
    <source>
        <dbReference type="EMBL" id="MBB4082781.1"/>
    </source>
</evidence>
<dbReference type="PANTHER" id="PTHR43861:SF3">
    <property type="entry name" value="PUTATIVE (AFU_ORTHOLOGUE AFUA_2G14390)-RELATED"/>
    <property type="match status" value="1"/>
</dbReference>
<proteinExistence type="predicted"/>